<dbReference type="Proteomes" id="UP001160499">
    <property type="component" value="Unassembled WGS sequence"/>
</dbReference>
<keyword evidence="7" id="KW-0413">Isomerase</keyword>
<keyword evidence="13" id="KW-1185">Reference proteome</keyword>
<reference evidence="12 13" key="1">
    <citation type="submission" date="2023-04" db="EMBL/GenBank/DDBJ databases">
        <title>Forest soil microbial communities from Buena Vista Peninsula, Colon Province, Panama.</title>
        <authorList>
            <person name="Bouskill N."/>
        </authorList>
    </citation>
    <scope>NUCLEOTIDE SEQUENCE [LARGE SCALE GENOMIC DNA]</scope>
    <source>
        <strain evidence="12 13">GGS1</strain>
    </source>
</reference>
<organism evidence="12 13">
    <name type="scientific">Streptomyces pseudovenezuelae</name>
    <dbReference type="NCBI Taxonomy" id="67350"/>
    <lineage>
        <taxon>Bacteria</taxon>
        <taxon>Bacillati</taxon>
        <taxon>Actinomycetota</taxon>
        <taxon>Actinomycetes</taxon>
        <taxon>Kitasatosporales</taxon>
        <taxon>Streptomycetaceae</taxon>
        <taxon>Streptomyces</taxon>
        <taxon>Streptomyces aurantiacus group</taxon>
    </lineage>
</organism>
<comment type="caution">
    <text evidence="12">The sequence shown here is derived from an EMBL/GenBank/DDBJ whole genome shotgun (WGS) entry which is preliminary data.</text>
</comment>
<gene>
    <name evidence="12" type="ORF">M2283_006224</name>
</gene>
<dbReference type="EC" id="5.6.2.4" evidence="9"/>
<dbReference type="InterPro" id="IPR014001">
    <property type="entry name" value="Helicase_ATP-bd"/>
</dbReference>
<dbReference type="InterPro" id="IPR002464">
    <property type="entry name" value="DNA/RNA_helicase_DEAH_CS"/>
</dbReference>
<sequence length="733" mass="78231">MRSPIVSGIGLHGGMDELELRAEADAILAELVGDPGGSARLREDQWQAVSALVEDRRRALVVQRTGWGKSAVYFVATALLRRRGSGPTVIVSPLLALMRNQVEAAERAGIRARTINSANPEEWHTVYEEVERGETDVLLVSPERLNSVDFREQMLPKLAVTTGLLVVDEAHCISDWGHDFRPDYRRLRAMLAELAPGVPVLATTATANARVTADVAEQLGTGAGEALVLRGPLERESLRLGVVQLPDAAHRLAWLAEHLEELPGSGIIYALTVAAAEEATAFLRQRGFPVASYTGRTENADRLQGEADLLGNRVKALVATSALGMGFDKPDLGFVVHLGSPSSPIAYYQQVGRAGRGVEHADVLLLPGKEDEAIWRYFADTAFPPETQVRQTLSALADAGRPLSVPSLEAQVDLRRTRLETMLKVLDVDGAVKRVKGGWISTGESWAYDAERYAWVARQRAAEQQAMRDYVSTDRCRMEFLRRQLDDEGAVPCGRCDNCAGVWADPSVSAESLTGAAKELDRPGVEVEPRRMWPTGLPALGINLKGRIAAGEQCSTGRALGRLSDIGWGNRLRPLLAEHAPDGPVPEAALRAAVDVIADWARSSGGWASNGPDASARPVGVVAVPSLARPQLVGSLAEGIATVGRLPFLGALAYTGPGGEHAARRSNSAQRVKALSGAFAVPDQLAEALAASPGPVLLVDDYSDSGWTLAVAARLLRKAGSGPVLPLVLAVAG</sequence>
<dbReference type="Gene3D" id="3.40.50.300">
    <property type="entry name" value="P-loop containing nucleotide triphosphate hydrolases"/>
    <property type="match status" value="2"/>
</dbReference>
<dbReference type="NCBIfam" id="TIGR00614">
    <property type="entry name" value="recQ_fam"/>
    <property type="match status" value="1"/>
</dbReference>
<dbReference type="GO" id="GO:0003678">
    <property type="term" value="F:DNA helicase activity"/>
    <property type="evidence" value="ECO:0007669"/>
    <property type="project" value="UniProtKB-EC"/>
</dbReference>
<comment type="similarity">
    <text evidence="1">Belongs to the helicase family. RecQ subfamily.</text>
</comment>
<dbReference type="InterPro" id="IPR000836">
    <property type="entry name" value="PRTase_dom"/>
</dbReference>
<dbReference type="SMART" id="SM00490">
    <property type="entry name" value="HELICc"/>
    <property type="match status" value="1"/>
</dbReference>
<evidence type="ECO:0000256" key="1">
    <source>
        <dbReference type="ARBA" id="ARBA00005446"/>
    </source>
</evidence>
<dbReference type="SUPFAM" id="SSF52540">
    <property type="entry name" value="P-loop containing nucleoside triphosphate hydrolases"/>
    <property type="match status" value="1"/>
</dbReference>
<evidence type="ECO:0000259" key="10">
    <source>
        <dbReference type="PROSITE" id="PS51192"/>
    </source>
</evidence>
<dbReference type="EMBL" id="JARXVH010000010">
    <property type="protein sequence ID" value="MDH6218890.1"/>
    <property type="molecule type" value="Genomic_DNA"/>
</dbReference>
<evidence type="ECO:0000256" key="5">
    <source>
        <dbReference type="ARBA" id="ARBA00022840"/>
    </source>
</evidence>
<evidence type="ECO:0000256" key="3">
    <source>
        <dbReference type="ARBA" id="ARBA00022801"/>
    </source>
</evidence>
<evidence type="ECO:0000256" key="8">
    <source>
        <dbReference type="ARBA" id="ARBA00034617"/>
    </source>
</evidence>
<keyword evidence="5" id="KW-0067">ATP-binding</keyword>
<dbReference type="Pfam" id="PF00270">
    <property type="entry name" value="DEAD"/>
    <property type="match status" value="1"/>
</dbReference>
<accession>A0ABT6LSK5</accession>
<dbReference type="PROSITE" id="PS00690">
    <property type="entry name" value="DEAH_ATP_HELICASE"/>
    <property type="match status" value="1"/>
</dbReference>
<evidence type="ECO:0000313" key="13">
    <source>
        <dbReference type="Proteomes" id="UP001160499"/>
    </source>
</evidence>
<evidence type="ECO:0000256" key="6">
    <source>
        <dbReference type="ARBA" id="ARBA00023125"/>
    </source>
</evidence>
<dbReference type="InterPro" id="IPR001650">
    <property type="entry name" value="Helicase_C-like"/>
</dbReference>
<dbReference type="PANTHER" id="PTHR13710">
    <property type="entry name" value="DNA HELICASE RECQ FAMILY MEMBER"/>
    <property type="match status" value="1"/>
</dbReference>
<keyword evidence="2" id="KW-0547">Nucleotide-binding</keyword>
<evidence type="ECO:0000313" key="12">
    <source>
        <dbReference type="EMBL" id="MDH6218890.1"/>
    </source>
</evidence>
<evidence type="ECO:0000256" key="4">
    <source>
        <dbReference type="ARBA" id="ARBA00022806"/>
    </source>
</evidence>
<protein>
    <recommendedName>
        <fullName evidence="9">DNA 3'-5' helicase</fullName>
        <ecNumber evidence="9">5.6.2.4</ecNumber>
    </recommendedName>
</protein>
<keyword evidence="4 12" id="KW-0347">Helicase</keyword>
<dbReference type="Pfam" id="PF00271">
    <property type="entry name" value="Helicase_C"/>
    <property type="match status" value="1"/>
</dbReference>
<dbReference type="CDD" id="cd06223">
    <property type="entry name" value="PRTases_typeI"/>
    <property type="match status" value="1"/>
</dbReference>
<evidence type="ECO:0000256" key="7">
    <source>
        <dbReference type="ARBA" id="ARBA00023235"/>
    </source>
</evidence>
<comment type="catalytic activity">
    <reaction evidence="8">
        <text>Couples ATP hydrolysis with the unwinding of duplex DNA by translocating in the 3'-5' direction.</text>
        <dbReference type="EC" id="5.6.2.4"/>
    </reaction>
</comment>
<dbReference type="InterPro" id="IPR027417">
    <property type="entry name" value="P-loop_NTPase"/>
</dbReference>
<dbReference type="PANTHER" id="PTHR13710:SF105">
    <property type="entry name" value="ATP-DEPENDENT DNA HELICASE Q1"/>
    <property type="match status" value="1"/>
</dbReference>
<dbReference type="InterPro" id="IPR011545">
    <property type="entry name" value="DEAD/DEAH_box_helicase_dom"/>
</dbReference>
<dbReference type="PROSITE" id="PS51192">
    <property type="entry name" value="HELICASE_ATP_BIND_1"/>
    <property type="match status" value="1"/>
</dbReference>
<keyword evidence="3 12" id="KW-0378">Hydrolase</keyword>
<dbReference type="SUPFAM" id="SSF53271">
    <property type="entry name" value="PRTase-like"/>
    <property type="match status" value="1"/>
</dbReference>
<keyword evidence="6" id="KW-0238">DNA-binding</keyword>
<proteinExistence type="inferred from homology"/>
<evidence type="ECO:0000256" key="2">
    <source>
        <dbReference type="ARBA" id="ARBA00022741"/>
    </source>
</evidence>
<dbReference type="SMART" id="SM00487">
    <property type="entry name" value="DEXDc"/>
    <property type="match status" value="1"/>
</dbReference>
<dbReference type="InterPro" id="IPR004589">
    <property type="entry name" value="DNA_helicase_ATP-dep_RecQ"/>
</dbReference>
<dbReference type="PROSITE" id="PS51194">
    <property type="entry name" value="HELICASE_CTER"/>
    <property type="match status" value="1"/>
</dbReference>
<dbReference type="GO" id="GO:0016787">
    <property type="term" value="F:hydrolase activity"/>
    <property type="evidence" value="ECO:0007669"/>
    <property type="project" value="UniProtKB-KW"/>
</dbReference>
<dbReference type="InterPro" id="IPR029057">
    <property type="entry name" value="PRTase-like"/>
</dbReference>
<name>A0ABT6LSK5_9ACTN</name>
<feature type="domain" description="Helicase ATP-binding" evidence="10">
    <location>
        <begin position="50"/>
        <end position="225"/>
    </location>
</feature>
<evidence type="ECO:0000256" key="9">
    <source>
        <dbReference type="ARBA" id="ARBA00034808"/>
    </source>
</evidence>
<evidence type="ECO:0000259" key="11">
    <source>
        <dbReference type="PROSITE" id="PS51194"/>
    </source>
</evidence>
<feature type="domain" description="Helicase C-terminal" evidence="11">
    <location>
        <begin position="254"/>
        <end position="409"/>
    </location>
</feature>